<dbReference type="Gene3D" id="3.50.50.60">
    <property type="entry name" value="FAD/NAD(P)-binding domain"/>
    <property type="match status" value="1"/>
</dbReference>
<dbReference type="EC" id="1.3.1.34" evidence="12"/>
<evidence type="ECO:0000256" key="7">
    <source>
        <dbReference type="ARBA" id="ARBA00023002"/>
    </source>
</evidence>
<keyword evidence="5" id="KW-0288">FMN</keyword>
<dbReference type="AlphaFoldDB" id="Q4JY82"/>
<keyword evidence="9" id="KW-0411">Iron-sulfur</keyword>
<keyword evidence="7 12" id="KW-0560">Oxidoreductase</keyword>
<feature type="domain" description="FAD/NAD(P)-binding" evidence="11">
    <location>
        <begin position="429"/>
        <end position="674"/>
    </location>
</feature>
<evidence type="ECO:0000256" key="5">
    <source>
        <dbReference type="ARBA" id="ARBA00022643"/>
    </source>
</evidence>
<accession>Q4JY82</accession>
<dbReference type="GO" id="GO:0010181">
    <property type="term" value="F:FMN binding"/>
    <property type="evidence" value="ECO:0007669"/>
    <property type="project" value="InterPro"/>
</dbReference>
<feature type="domain" description="NADH:flavin oxidoreductase/NADH oxidase N-terminal" evidence="10">
    <location>
        <begin position="47"/>
        <end position="384"/>
    </location>
</feature>
<comment type="similarity">
    <text evidence="3">In the N-terminal section; belongs to the NADH:flavin oxidoreductase/NADH oxidase family.</text>
</comment>
<dbReference type="InterPro" id="IPR001155">
    <property type="entry name" value="OxRdtase_FMN_N"/>
</dbReference>
<dbReference type="EMBL" id="CR931997">
    <property type="protein sequence ID" value="CAI36225.1"/>
    <property type="molecule type" value="Genomic_DNA"/>
</dbReference>
<dbReference type="SUPFAM" id="SSF51971">
    <property type="entry name" value="Nucleotide-binding domain"/>
    <property type="match status" value="1"/>
</dbReference>
<dbReference type="InterPro" id="IPR036188">
    <property type="entry name" value="FAD/NAD-bd_sf"/>
</dbReference>
<name>Q4JY82_CORJK</name>
<evidence type="ECO:0000313" key="13">
    <source>
        <dbReference type="Proteomes" id="UP000000545"/>
    </source>
</evidence>
<dbReference type="InterPro" id="IPR023753">
    <property type="entry name" value="FAD/NAD-binding_dom"/>
</dbReference>
<dbReference type="InterPro" id="IPR013785">
    <property type="entry name" value="Aldolase_TIM"/>
</dbReference>
<keyword evidence="13" id="KW-1185">Reference proteome</keyword>
<dbReference type="Proteomes" id="UP000000545">
    <property type="component" value="Chromosome"/>
</dbReference>
<dbReference type="KEGG" id="cjk:jk0075"/>
<dbReference type="eggNOG" id="COG0446">
    <property type="taxonomic scope" value="Bacteria"/>
</dbReference>
<evidence type="ECO:0000259" key="11">
    <source>
        <dbReference type="Pfam" id="PF07992"/>
    </source>
</evidence>
<dbReference type="HOGENOM" id="CLU_012153_1_1_11"/>
<evidence type="ECO:0000313" key="12">
    <source>
        <dbReference type="EMBL" id="CAI36225.1"/>
    </source>
</evidence>
<dbReference type="RefSeq" id="WP_011272827.1">
    <property type="nucleotide sequence ID" value="NC_007164.1"/>
</dbReference>
<dbReference type="GO" id="GO:0046872">
    <property type="term" value="F:metal ion binding"/>
    <property type="evidence" value="ECO:0007669"/>
    <property type="project" value="UniProtKB-KW"/>
</dbReference>
<dbReference type="GO" id="GO:0051536">
    <property type="term" value="F:iron-sulfur cluster binding"/>
    <property type="evidence" value="ECO:0007669"/>
    <property type="project" value="UniProtKB-KW"/>
</dbReference>
<protein>
    <submittedName>
        <fullName evidence="12">2,4-dienoyl-CoA reductase</fullName>
        <ecNumber evidence="12">1.3.1.34</ecNumber>
    </submittedName>
</protein>
<dbReference type="eggNOG" id="COG1902">
    <property type="taxonomic scope" value="Bacteria"/>
</dbReference>
<dbReference type="PANTHER" id="PTHR42917:SF2">
    <property type="entry name" value="2,4-DIENOYL-COA REDUCTASE [(2E)-ENOYL-COA-PRODUCING]"/>
    <property type="match status" value="1"/>
</dbReference>
<dbReference type="GO" id="GO:0008670">
    <property type="term" value="F:2,4-dienoyl-CoA reductase (NADPH) activity"/>
    <property type="evidence" value="ECO:0007669"/>
    <property type="project" value="UniProtKB-EC"/>
</dbReference>
<evidence type="ECO:0000256" key="2">
    <source>
        <dbReference type="ARBA" id="ARBA00001966"/>
    </source>
</evidence>
<dbReference type="Gene3D" id="3.20.20.70">
    <property type="entry name" value="Aldolase class I"/>
    <property type="match status" value="1"/>
</dbReference>
<proteinExistence type="inferred from homology"/>
<evidence type="ECO:0000256" key="8">
    <source>
        <dbReference type="ARBA" id="ARBA00023004"/>
    </source>
</evidence>
<dbReference type="CDD" id="cd02930">
    <property type="entry name" value="DCR_FMN"/>
    <property type="match status" value="1"/>
</dbReference>
<evidence type="ECO:0000256" key="1">
    <source>
        <dbReference type="ARBA" id="ARBA00001917"/>
    </source>
</evidence>
<reference evidence="12 13" key="1">
    <citation type="journal article" date="2005" name="J. Bacteriol.">
        <title>Complete genome sequence and analysis of the multiresistant nosocomial pathogen Corynebacterium jeikeium K411, a lipid-requiring bacterium of the human skin flora.</title>
        <authorList>
            <person name="Tauch A."/>
            <person name="Kaiser O."/>
            <person name="Hain T."/>
            <person name="Goesmann A."/>
            <person name="Weisshaar B."/>
            <person name="Albersmeier A."/>
            <person name="Bekel T."/>
            <person name="Bischoff N."/>
            <person name="Brune I."/>
            <person name="Chakraborty T."/>
            <person name="Kalinowski J."/>
            <person name="Meyer F."/>
            <person name="Rupp O."/>
            <person name="Schneiker S."/>
            <person name="Viehoever P."/>
            <person name="Puehler A."/>
        </authorList>
    </citation>
    <scope>NUCLEOTIDE SEQUENCE [LARGE SCALE GENOMIC DNA]</scope>
    <source>
        <strain evidence="12 13">K411</strain>
    </source>
</reference>
<evidence type="ECO:0000259" key="10">
    <source>
        <dbReference type="Pfam" id="PF00724"/>
    </source>
</evidence>
<evidence type="ECO:0000256" key="6">
    <source>
        <dbReference type="ARBA" id="ARBA00022723"/>
    </source>
</evidence>
<keyword evidence="4" id="KW-0285">Flavoprotein</keyword>
<dbReference type="Gene3D" id="3.40.50.720">
    <property type="entry name" value="NAD(P)-binding Rossmann-like Domain"/>
    <property type="match status" value="1"/>
</dbReference>
<comment type="cofactor">
    <cofactor evidence="2">
        <name>[4Fe-4S] cluster</name>
        <dbReference type="ChEBI" id="CHEBI:49883"/>
    </cofactor>
</comment>
<dbReference type="InterPro" id="IPR051793">
    <property type="entry name" value="NADH:flavin_oxidoreductase"/>
</dbReference>
<evidence type="ECO:0000256" key="9">
    <source>
        <dbReference type="ARBA" id="ARBA00023014"/>
    </source>
</evidence>
<dbReference type="STRING" id="306537.jk0075"/>
<organism evidence="12 13">
    <name type="scientific">Corynebacterium jeikeium (strain K411)</name>
    <dbReference type="NCBI Taxonomy" id="306537"/>
    <lineage>
        <taxon>Bacteria</taxon>
        <taxon>Bacillati</taxon>
        <taxon>Actinomycetota</taxon>
        <taxon>Actinomycetes</taxon>
        <taxon>Mycobacteriales</taxon>
        <taxon>Corynebacteriaceae</taxon>
        <taxon>Corynebacterium</taxon>
    </lineage>
</organism>
<dbReference type="PRINTS" id="PR00419">
    <property type="entry name" value="ADXRDTASE"/>
</dbReference>
<dbReference type="Pfam" id="PF07992">
    <property type="entry name" value="Pyr_redox_2"/>
    <property type="match status" value="1"/>
</dbReference>
<keyword evidence="8" id="KW-0408">Iron</keyword>
<gene>
    <name evidence="12" type="primary">fadH</name>
    <name evidence="12" type="ordered locus">jk0075</name>
</gene>
<comment type="cofactor">
    <cofactor evidence="1">
        <name>FMN</name>
        <dbReference type="ChEBI" id="CHEBI:58210"/>
    </cofactor>
</comment>
<dbReference type="PANTHER" id="PTHR42917">
    <property type="entry name" value="2,4-DIENOYL-COA REDUCTASE"/>
    <property type="match status" value="1"/>
</dbReference>
<evidence type="ECO:0000256" key="4">
    <source>
        <dbReference type="ARBA" id="ARBA00022630"/>
    </source>
</evidence>
<keyword evidence="6" id="KW-0479">Metal-binding</keyword>
<sequence>MTNQPSNNSSTSADASVRTLLPLTTAPGAATLTATPVEDPATAYKTLLSPIQVGKTTFRNRVIMGSMHTGLEDSIEDVPKLAAFYAARAEGGVAAMVTGGYPPVLEGNLTPYGTPFNTPEIAEAHREITDAVHAGGAKILLQLLHAGRYGYHPMAESASASQSPISPFPAREIATEEVEKLVDAYATSAALAADAGYDGVQVMGSEGYLINQFLAERTNQRTDKWGGSVENRQRFPVEIVKAIRAKVPEDFVIDYRISVLELVEGGQSQEEILQLAKKIEEAGADLLSSGVGWHEAQIPTIVTSVPRGAFAWATQKVREHVNIPVVASNRINTPEVAEAILDGSWDGGNGEPAGTPQADLVSMARPLLADPEFVNRAARGLNTEINHCIACNQACLDHTFENKRATCLVNPRAAYETELELLPAQGTKKVGVIGGGVAGLFAAEALALRGHDVTVFEAADTLGGQFNLAMRVPGKEEFVQALYAVVNRLEALKVNISTGKAVTPEELKAEGFEEVVVATGVRPRIPEFPGVTEGLEGKIDGVTVATYAELISGKKAPGEYVAVIGAGGIGYDVAEFLLEDRQGAPQSLTSWNSQWGVVEDSDVHGNLSSPQPERPQRRVVMLQRKPTRMGRTLGKTTGWVHRAAVAMGGTEQIVGVTYEKIDSDGLHITVPVEDPQVTLKKIKQIKSGTFEGRTLDRAEKQELLKQIERETKENREERIINVDTVVLCTGQESVRPEGAEKNDAEQDSTSNVHIIGGADVAAELDAKRAIRQAVELAARL</sequence>
<evidence type="ECO:0000256" key="3">
    <source>
        <dbReference type="ARBA" id="ARBA00011048"/>
    </source>
</evidence>
<dbReference type="Pfam" id="PF00724">
    <property type="entry name" value="Oxidored_FMN"/>
    <property type="match status" value="1"/>
</dbReference>
<dbReference type="SUPFAM" id="SSF51905">
    <property type="entry name" value="FAD/NAD(P)-binding domain"/>
    <property type="match status" value="1"/>
</dbReference>
<dbReference type="SUPFAM" id="SSF51395">
    <property type="entry name" value="FMN-linked oxidoreductases"/>
    <property type="match status" value="1"/>
</dbReference>